<keyword evidence="3" id="KW-0949">S-adenosyl-L-methionine</keyword>
<keyword evidence="2" id="KW-0808">Transferase</keyword>
<dbReference type="SUPFAM" id="SSF53335">
    <property type="entry name" value="S-adenosyl-L-methionine-dependent methyltransferases"/>
    <property type="match status" value="1"/>
</dbReference>
<organism evidence="5 6">
    <name type="scientific">Gomphillus americanus</name>
    <dbReference type="NCBI Taxonomy" id="1940652"/>
    <lineage>
        <taxon>Eukaryota</taxon>
        <taxon>Fungi</taxon>
        <taxon>Dikarya</taxon>
        <taxon>Ascomycota</taxon>
        <taxon>Pezizomycotina</taxon>
        <taxon>Lecanoromycetes</taxon>
        <taxon>OSLEUM clade</taxon>
        <taxon>Ostropomycetidae</taxon>
        <taxon>Ostropales</taxon>
        <taxon>Graphidaceae</taxon>
        <taxon>Gomphilloideae</taxon>
        <taxon>Gomphillus</taxon>
    </lineage>
</organism>
<comment type="caution">
    <text evidence="5">The sequence shown here is derived from an EMBL/GenBank/DDBJ whole genome shotgun (WGS) entry which is preliminary data.</text>
</comment>
<proteinExistence type="predicted"/>
<dbReference type="GO" id="GO:0032259">
    <property type="term" value="P:methylation"/>
    <property type="evidence" value="ECO:0007669"/>
    <property type="project" value="UniProtKB-KW"/>
</dbReference>
<dbReference type="InterPro" id="IPR036388">
    <property type="entry name" value="WH-like_DNA-bd_sf"/>
</dbReference>
<evidence type="ECO:0000256" key="3">
    <source>
        <dbReference type="ARBA" id="ARBA00022691"/>
    </source>
</evidence>
<dbReference type="CDD" id="cd02440">
    <property type="entry name" value="AdoMet_MTases"/>
    <property type="match status" value="1"/>
</dbReference>
<sequence length="431" mass="48238">MAGFTSLTERLFRSIKIYQDYLHSAGLPQPSHTVASSDGTVNPAPFTVHSLPDDVAAALEDAKEASHELHLLLLSPVEQITSFVPNFSRTLSLSFITKYRIAEKLAPSEKKSFKALADECNLDENDLRRMLRLAMTDHIFDEPERNMVAHTKASLALVTVPNLAFWAEGFTGTCASMTELPVAMGRWPGSEKETETAGALYRKMKGLPESFWEHLKLNPELAVKFGKRMEFISSNPTVAVAGFVKAYDFSKLPPDAIFVDVGGSHGKAAIAVAETHPSIRCIVQDISQPTINAARTNLPAHLKDRVEFQVYDFWHEQPIKGADVYFFRWIFHDWSDTHAVKLLKTLIPSLKAGSRVVINERCLPSHGEASAYKQRQHRITDLMMKSLANAKERDAEEWKAIFDATDPRFKFQPIVKPPGLQIAIIEAIWDP</sequence>
<dbReference type="Proteomes" id="UP000664169">
    <property type="component" value="Unassembled WGS sequence"/>
</dbReference>
<evidence type="ECO:0000256" key="2">
    <source>
        <dbReference type="ARBA" id="ARBA00022679"/>
    </source>
</evidence>
<dbReference type="PANTHER" id="PTHR43712">
    <property type="entry name" value="PUTATIVE (AFU_ORTHOLOGUE AFUA_4G14580)-RELATED"/>
    <property type="match status" value="1"/>
</dbReference>
<dbReference type="InterPro" id="IPR029063">
    <property type="entry name" value="SAM-dependent_MTases_sf"/>
</dbReference>
<dbReference type="EMBL" id="CAJPDQ010000002">
    <property type="protein sequence ID" value="CAF9904922.1"/>
    <property type="molecule type" value="Genomic_DNA"/>
</dbReference>
<accession>A0A8H3EJ05</accession>
<reference evidence="5" key="1">
    <citation type="submission" date="2021-03" db="EMBL/GenBank/DDBJ databases">
        <authorList>
            <person name="Tagirdzhanova G."/>
        </authorList>
    </citation>
    <scope>NUCLEOTIDE SEQUENCE</scope>
</reference>
<dbReference type="InterPro" id="IPR036390">
    <property type="entry name" value="WH_DNA-bd_sf"/>
</dbReference>
<dbReference type="PANTHER" id="PTHR43712:SF16">
    <property type="entry name" value="O-METHYLTRANSFERASE ELCB"/>
    <property type="match status" value="1"/>
</dbReference>
<name>A0A8H3EJ05_9LECA</name>
<dbReference type="AlphaFoldDB" id="A0A8H3EJ05"/>
<dbReference type="GO" id="GO:0008171">
    <property type="term" value="F:O-methyltransferase activity"/>
    <property type="evidence" value="ECO:0007669"/>
    <property type="project" value="InterPro"/>
</dbReference>
<dbReference type="PROSITE" id="PS51683">
    <property type="entry name" value="SAM_OMT_II"/>
    <property type="match status" value="1"/>
</dbReference>
<dbReference type="Pfam" id="PF00891">
    <property type="entry name" value="Methyltransf_2"/>
    <property type="match status" value="1"/>
</dbReference>
<feature type="domain" description="O-methyltransferase C-terminal" evidence="4">
    <location>
        <begin position="199"/>
        <end position="403"/>
    </location>
</feature>
<dbReference type="InterPro" id="IPR001077">
    <property type="entry name" value="COMT_C"/>
</dbReference>
<keyword evidence="6" id="KW-1185">Reference proteome</keyword>
<evidence type="ECO:0000313" key="5">
    <source>
        <dbReference type="EMBL" id="CAF9904922.1"/>
    </source>
</evidence>
<dbReference type="SUPFAM" id="SSF46785">
    <property type="entry name" value="Winged helix' DNA-binding domain"/>
    <property type="match status" value="1"/>
</dbReference>
<dbReference type="OrthoDB" id="1606438at2759"/>
<dbReference type="InterPro" id="IPR016461">
    <property type="entry name" value="COMT-like"/>
</dbReference>
<evidence type="ECO:0000313" key="6">
    <source>
        <dbReference type="Proteomes" id="UP000664169"/>
    </source>
</evidence>
<evidence type="ECO:0000256" key="1">
    <source>
        <dbReference type="ARBA" id="ARBA00022603"/>
    </source>
</evidence>
<dbReference type="Gene3D" id="1.10.10.10">
    <property type="entry name" value="Winged helix-like DNA-binding domain superfamily/Winged helix DNA-binding domain"/>
    <property type="match status" value="1"/>
</dbReference>
<evidence type="ECO:0000259" key="4">
    <source>
        <dbReference type="Pfam" id="PF00891"/>
    </source>
</evidence>
<keyword evidence="1" id="KW-0489">Methyltransferase</keyword>
<gene>
    <name evidence="5" type="ORF">GOMPHAMPRED_002988</name>
</gene>
<protein>
    <recommendedName>
        <fullName evidence="4">O-methyltransferase C-terminal domain-containing protein</fullName>
    </recommendedName>
</protein>
<dbReference type="Gene3D" id="3.40.50.150">
    <property type="entry name" value="Vaccinia Virus protein VP39"/>
    <property type="match status" value="1"/>
</dbReference>